<dbReference type="Proteomes" id="UP001229773">
    <property type="component" value="Chromosome"/>
</dbReference>
<dbReference type="Gene3D" id="1.25.10.10">
    <property type="entry name" value="Leucine-rich Repeat Variant"/>
    <property type="match status" value="1"/>
</dbReference>
<evidence type="ECO:0000313" key="2">
    <source>
        <dbReference type="Proteomes" id="UP001229773"/>
    </source>
</evidence>
<dbReference type="AlphaFoldDB" id="A0ABD7Z530"/>
<proteinExistence type="predicted"/>
<dbReference type="RefSeq" id="WP_025330098.1">
    <property type="nucleotide sequence ID" value="NZ_CP132375.1"/>
</dbReference>
<dbReference type="GeneID" id="32538190"/>
<organism evidence="1 2">
    <name type="scientific">Snodgrassella alvi</name>
    <dbReference type="NCBI Taxonomy" id="1196083"/>
    <lineage>
        <taxon>Bacteria</taxon>
        <taxon>Pseudomonadati</taxon>
        <taxon>Pseudomonadota</taxon>
        <taxon>Betaproteobacteria</taxon>
        <taxon>Neisseriales</taxon>
        <taxon>Neisseriaceae</taxon>
        <taxon>Snodgrassella</taxon>
    </lineage>
</organism>
<name>A0ABD7Z530_9NEIS</name>
<sequence>MVISDPEMETTAKKKQNAEAIKSNEISKYVKNQEDFEFQYWEQCRHLSEKELVALLSHDNFNLSLEAAKALLLIGGSKVIKLAQADSYNNSYKRRALAAFILGQIRLNTKEEKNSLKILYDLALNDQSAIVRSYAVLSFGQRYKGIKNKNLDSLLALAQKTILDKSFKVRANTAIALSMFDYEVSIPLLIKLLKDTHSEVKNWAAFAVNVNGYDTPEIRNCFVLLLKENNFDVRYEAITGLAKRLNKSVAQLIIQELSEDKIDDRMIELISYLRDDSLLPVLYQIKDKFGSSKKLNMCIENLEKLKVKTKFTQ</sequence>
<dbReference type="Pfam" id="PF13646">
    <property type="entry name" value="HEAT_2"/>
    <property type="match status" value="1"/>
</dbReference>
<protein>
    <submittedName>
        <fullName evidence="1">HEAT repeat domain-containing protein</fullName>
    </submittedName>
</protein>
<dbReference type="SUPFAM" id="SSF48371">
    <property type="entry name" value="ARM repeat"/>
    <property type="match status" value="1"/>
</dbReference>
<gene>
    <name evidence="1" type="ORF">RAM05_03900</name>
</gene>
<dbReference type="InterPro" id="IPR016024">
    <property type="entry name" value="ARM-type_fold"/>
</dbReference>
<reference evidence="1 2" key="1">
    <citation type="submission" date="2023-08" db="EMBL/GenBank/DDBJ databases">
        <title>Complete genome sequences of 12 bacterial strains from the honey bee gut, resolved with long-read nanopore sequencing.</title>
        <authorList>
            <person name="Kwong W.K."/>
            <person name="Acheampong S."/>
            <person name="Polat M.F."/>
        </authorList>
    </citation>
    <scope>NUCLEOTIDE SEQUENCE [LARGE SCALE GENOMIC DNA]</scope>
    <source>
        <strain evidence="2">wkB9</strain>
    </source>
</reference>
<dbReference type="PANTHER" id="PTHR12697">
    <property type="entry name" value="PBS LYASE HEAT-LIKE PROTEIN"/>
    <property type="match status" value="1"/>
</dbReference>
<accession>A0ABD7Z530</accession>
<dbReference type="EMBL" id="CP132375">
    <property type="protein sequence ID" value="WLS99147.1"/>
    <property type="molecule type" value="Genomic_DNA"/>
</dbReference>
<dbReference type="PANTHER" id="PTHR12697:SF5">
    <property type="entry name" value="DEOXYHYPUSINE HYDROXYLASE"/>
    <property type="match status" value="1"/>
</dbReference>
<dbReference type="InterPro" id="IPR011989">
    <property type="entry name" value="ARM-like"/>
</dbReference>
<evidence type="ECO:0000313" key="1">
    <source>
        <dbReference type="EMBL" id="WLS99147.1"/>
    </source>
</evidence>